<keyword evidence="4" id="KW-0410">Iron transport</keyword>
<keyword evidence="2" id="KW-0813">Transport</keyword>
<dbReference type="Pfam" id="PF13304">
    <property type="entry name" value="AAA_21"/>
    <property type="match status" value="1"/>
</dbReference>
<dbReference type="InterPro" id="IPR027417">
    <property type="entry name" value="P-loop_NTPase"/>
</dbReference>
<evidence type="ECO:0000256" key="3">
    <source>
        <dbReference type="ARBA" id="ARBA00022475"/>
    </source>
</evidence>
<feature type="domain" description="AAA+ ATPase" evidence="8">
    <location>
        <begin position="29"/>
        <end position="218"/>
    </location>
</feature>
<dbReference type="PANTHER" id="PTHR42771">
    <property type="entry name" value="IRON(3+)-HYDROXAMATE IMPORT ATP-BINDING PROTEIN FHUC"/>
    <property type="match status" value="1"/>
</dbReference>
<evidence type="ECO:0000256" key="5">
    <source>
        <dbReference type="ARBA" id="ARBA00023004"/>
    </source>
</evidence>
<dbReference type="InterPro" id="IPR003959">
    <property type="entry name" value="ATPase_AAA_core"/>
</dbReference>
<accession>A0ABS6ASF9</accession>
<dbReference type="InterPro" id="IPR051535">
    <property type="entry name" value="Siderophore_ABC-ATPase"/>
</dbReference>
<dbReference type="SMART" id="SM00382">
    <property type="entry name" value="AAA"/>
    <property type="match status" value="1"/>
</dbReference>
<dbReference type="InterPro" id="IPR003593">
    <property type="entry name" value="AAA+_ATPase"/>
</dbReference>
<dbReference type="SUPFAM" id="SSF52540">
    <property type="entry name" value="P-loop containing nucleoside triphosphate hydrolases"/>
    <property type="match status" value="1"/>
</dbReference>
<keyword evidence="10" id="KW-1185">Reference proteome</keyword>
<keyword evidence="6" id="KW-0406">Ion transport</keyword>
<keyword evidence="3" id="KW-1003">Cell membrane</keyword>
<comment type="caution">
    <text evidence="9">The sequence shown here is derived from an EMBL/GenBank/DDBJ whole genome shotgun (WGS) entry which is preliminary data.</text>
</comment>
<evidence type="ECO:0000259" key="8">
    <source>
        <dbReference type="SMART" id="SM00382"/>
    </source>
</evidence>
<proteinExistence type="predicted"/>
<sequence length="232" mass="25270">MSPGPHPSDYPFSLPAVTYLAHYGSLPLAGGVTFLVGENGSGKSTILEAIAVATGMNPEGGSQNYRFTTRSTESPLGEHLVLRWGTAKPRTRFFLRAETYYNVATETERLGPEQVAAFGGVSPHHRSHGESFIDLMSHRFHPNGLYLLDEPEAALSPQGCLAVLSRLAELVEQRCQIVVATHSPILLALPGASIYEIADDGTISIVAYDNALPVRLTRDFLSDPDRYLRHLI</sequence>
<evidence type="ECO:0000313" key="9">
    <source>
        <dbReference type="EMBL" id="MBU3060833.1"/>
    </source>
</evidence>
<comment type="subcellular location">
    <subcellularLocation>
        <location evidence="1">Cell membrane</location>
        <topology evidence="1">Peripheral membrane protein</topology>
    </subcellularLocation>
</comment>
<organism evidence="9 10">
    <name type="scientific">Nocardia albiluteola</name>
    <dbReference type="NCBI Taxonomy" id="2842303"/>
    <lineage>
        <taxon>Bacteria</taxon>
        <taxon>Bacillati</taxon>
        <taxon>Actinomycetota</taxon>
        <taxon>Actinomycetes</taxon>
        <taxon>Mycobacteriales</taxon>
        <taxon>Nocardiaceae</taxon>
        <taxon>Nocardia</taxon>
    </lineage>
</organism>
<keyword evidence="5" id="KW-0408">Iron</keyword>
<dbReference type="EMBL" id="JAHKNI010000001">
    <property type="protein sequence ID" value="MBU3060833.1"/>
    <property type="molecule type" value="Genomic_DNA"/>
</dbReference>
<evidence type="ECO:0000256" key="1">
    <source>
        <dbReference type="ARBA" id="ARBA00004202"/>
    </source>
</evidence>
<dbReference type="Proteomes" id="UP000733379">
    <property type="component" value="Unassembled WGS sequence"/>
</dbReference>
<evidence type="ECO:0000256" key="6">
    <source>
        <dbReference type="ARBA" id="ARBA00023065"/>
    </source>
</evidence>
<keyword evidence="7" id="KW-0472">Membrane</keyword>
<evidence type="ECO:0000256" key="2">
    <source>
        <dbReference type="ARBA" id="ARBA00022448"/>
    </source>
</evidence>
<evidence type="ECO:0000256" key="7">
    <source>
        <dbReference type="ARBA" id="ARBA00023136"/>
    </source>
</evidence>
<dbReference type="InterPro" id="IPR038729">
    <property type="entry name" value="Rad50/SbcC_AAA"/>
</dbReference>
<dbReference type="Pfam" id="PF13476">
    <property type="entry name" value="AAA_23"/>
    <property type="match status" value="1"/>
</dbReference>
<protein>
    <submittedName>
        <fullName evidence="9">AAA family ATPase</fullName>
    </submittedName>
</protein>
<evidence type="ECO:0000313" key="10">
    <source>
        <dbReference type="Proteomes" id="UP000733379"/>
    </source>
</evidence>
<dbReference type="PANTHER" id="PTHR42771:SF2">
    <property type="entry name" value="IRON(3+)-HYDROXAMATE IMPORT ATP-BINDING PROTEIN FHUC"/>
    <property type="match status" value="1"/>
</dbReference>
<gene>
    <name evidence="9" type="ORF">KO481_04745</name>
</gene>
<name>A0ABS6ASF9_9NOCA</name>
<evidence type="ECO:0000256" key="4">
    <source>
        <dbReference type="ARBA" id="ARBA00022496"/>
    </source>
</evidence>
<dbReference type="Gene3D" id="3.40.50.300">
    <property type="entry name" value="P-loop containing nucleotide triphosphate hydrolases"/>
    <property type="match status" value="2"/>
</dbReference>
<reference evidence="9 10" key="1">
    <citation type="submission" date="2021-06" db="EMBL/GenBank/DDBJ databases">
        <title>Actinomycetes sequencing.</title>
        <authorList>
            <person name="Shan Q."/>
        </authorList>
    </citation>
    <scope>NUCLEOTIDE SEQUENCE [LARGE SCALE GENOMIC DNA]</scope>
    <source>
        <strain evidence="9 10">NEAU-G5</strain>
    </source>
</reference>